<reference evidence="2" key="1">
    <citation type="journal article" date="2021" name="PeerJ">
        <title>Extensive microbial diversity within the chicken gut microbiome revealed by metagenomics and culture.</title>
        <authorList>
            <person name="Gilroy R."/>
            <person name="Ravi A."/>
            <person name="Getino M."/>
            <person name="Pursley I."/>
            <person name="Horton D.L."/>
            <person name="Alikhan N.F."/>
            <person name="Baker D."/>
            <person name="Gharbi K."/>
            <person name="Hall N."/>
            <person name="Watson M."/>
            <person name="Adriaenssens E.M."/>
            <person name="Foster-Nyarko E."/>
            <person name="Jarju S."/>
            <person name="Secka A."/>
            <person name="Antonio M."/>
            <person name="Oren A."/>
            <person name="Chaudhuri R.R."/>
            <person name="La Ragione R."/>
            <person name="Hildebrand F."/>
            <person name="Pallen M.J."/>
        </authorList>
    </citation>
    <scope>NUCLEOTIDE SEQUENCE</scope>
    <source>
        <strain evidence="2">1345</strain>
    </source>
</reference>
<evidence type="ECO:0000313" key="3">
    <source>
        <dbReference type="Proteomes" id="UP000886750"/>
    </source>
</evidence>
<name>A0A9D1ZV55_9FIRM</name>
<keyword evidence="1" id="KW-1133">Transmembrane helix</keyword>
<dbReference type="AlphaFoldDB" id="A0A9D1ZV55"/>
<keyword evidence="1" id="KW-0472">Membrane</keyword>
<accession>A0A9D1ZV55</accession>
<evidence type="ECO:0000313" key="2">
    <source>
        <dbReference type="EMBL" id="HIY96248.1"/>
    </source>
</evidence>
<sequence length="970" mass="105878">MVKANFSFGGKLLLVLVTVIIYTFVLIGGIIGGALYAYNNVKVGELLDLIGQTQLVSKEYAEKTIQQFVADIQKELSGDGLTLQKIIDISPQAGDMINDVLDNVDQNGIITIDRDTLFGTPVQELAASLMDIAVVSATLGSLQDTMGVTLPDMPVIAGGAEGSEVWLYSAANQNEEKTLDKAFLYGDYTYYTKAEQPSEEPVATPETVSLYSLPKVTEDEDGSLRSDGRLIYRKVADGRYEKLLTSSSYVRKTENGYLFATDELYRKGDLGSAADSYVRLTSTPAGEEKETPVPMKYRYQPLYLEDGNLATEGPNAETGQYTVIGDYQGESLYAMEDVYTEVAAENLENGVPKDDFLHENIVYVKSNGLTALPVLNAVNALSAVFDMETLTLRMAGDYFGVDLEVEMLDDVLDVPLAYIGSSVDETVQNIELGTALGLDGDSDPLLLFLAYGEEDIDYTINSDNEIVPINPPKTIANVTDSIDTITIGNLIGVEEDSADILIAIQDWTLADFRSKDKIESLTLDDILGIDENDDSTAAILKALKDVPIGKLETTIETLSLQEMLGEEITPENNILWALKDSTLGNLDTVMQSLSMQDLFADELYEYVYIGTAQEIKDGETVVSEKYDSRYEQLFVWENLAYTEKTADEIGALPADTKIYARYILAYDGSNYTAGADTSALYVPGYENIPLYAYNPAAAEGEPEYVLATCVSAWKMPNGYDAALTYYTFSEADGTYTSVPADQLGGTFAVDTLYYLDANDEACELSLVPAALSVADGYEDDILYSMYRIAEPQSETVGGEVQLRYKQANLYYYDSESQSFVRIPVGEQENIDAPYLEAVTEDGTPAGENEAASGYIVRNYSGTVYTHGDTQGIWKYMLTNENGTEEIASLNSIGTLMSNITYNINNKSLREMRDDGVLEVSVAEDGTDPLATPIPSSLGDGTLGDMSISELLELTARAIDLINRLQGSASA</sequence>
<protein>
    <submittedName>
        <fullName evidence="2">Uncharacterized protein</fullName>
    </submittedName>
</protein>
<comment type="caution">
    <text evidence="2">The sequence shown here is derived from an EMBL/GenBank/DDBJ whole genome shotgun (WGS) entry which is preliminary data.</text>
</comment>
<proteinExistence type="predicted"/>
<dbReference type="EMBL" id="DXCQ01000010">
    <property type="protein sequence ID" value="HIY96248.1"/>
    <property type="molecule type" value="Genomic_DNA"/>
</dbReference>
<feature type="transmembrane region" description="Helical" evidence="1">
    <location>
        <begin position="12"/>
        <end position="38"/>
    </location>
</feature>
<gene>
    <name evidence="2" type="ORF">H9729_01015</name>
</gene>
<reference evidence="2" key="2">
    <citation type="submission" date="2021-04" db="EMBL/GenBank/DDBJ databases">
        <authorList>
            <person name="Gilroy R."/>
        </authorList>
    </citation>
    <scope>NUCLEOTIDE SEQUENCE</scope>
    <source>
        <strain evidence="2">1345</strain>
    </source>
</reference>
<evidence type="ECO:0000256" key="1">
    <source>
        <dbReference type="SAM" id="Phobius"/>
    </source>
</evidence>
<keyword evidence="1" id="KW-0812">Transmembrane</keyword>
<dbReference type="Proteomes" id="UP000886750">
    <property type="component" value="Unassembled WGS sequence"/>
</dbReference>
<organism evidence="2 3">
    <name type="scientific">Candidatus Borkfalkia excrementigallinarum</name>
    <dbReference type="NCBI Taxonomy" id="2838506"/>
    <lineage>
        <taxon>Bacteria</taxon>
        <taxon>Bacillati</taxon>
        <taxon>Bacillota</taxon>
        <taxon>Clostridia</taxon>
        <taxon>Christensenellales</taxon>
        <taxon>Christensenellaceae</taxon>
        <taxon>Candidatus Borkfalkia</taxon>
    </lineage>
</organism>